<dbReference type="PROSITE" id="PS50234">
    <property type="entry name" value="VWFA"/>
    <property type="match status" value="1"/>
</dbReference>
<dbReference type="PANTHER" id="PTHR10579">
    <property type="entry name" value="CALCIUM-ACTIVATED CHLORIDE CHANNEL REGULATOR"/>
    <property type="match status" value="1"/>
</dbReference>
<dbReference type="InterPro" id="IPR051266">
    <property type="entry name" value="CLCR"/>
</dbReference>
<feature type="chain" id="PRO_5002881966" description="VWFA domain-containing protein" evidence="1">
    <location>
        <begin position="25"/>
        <end position="654"/>
    </location>
</feature>
<dbReference type="AlphaFoldDB" id="B9G8S7"/>
<evidence type="ECO:0000259" key="2">
    <source>
        <dbReference type="PROSITE" id="PS50234"/>
    </source>
</evidence>
<name>B9G8S7_ORYSJ</name>
<dbReference type="Proteomes" id="UP000007752">
    <property type="component" value="Chromosome 11"/>
</dbReference>
<dbReference type="Pfam" id="PF13768">
    <property type="entry name" value="VWA_3"/>
    <property type="match status" value="1"/>
</dbReference>
<dbReference type="InterPro" id="IPR002035">
    <property type="entry name" value="VWF_A"/>
</dbReference>
<feature type="signal peptide" evidence="1">
    <location>
        <begin position="1"/>
        <end position="24"/>
    </location>
</feature>
<dbReference type="SMART" id="SM00327">
    <property type="entry name" value="VWA"/>
    <property type="match status" value="1"/>
</dbReference>
<feature type="domain" description="VWFA" evidence="2">
    <location>
        <begin position="71"/>
        <end position="256"/>
    </location>
</feature>
<dbReference type="InterPro" id="IPR036465">
    <property type="entry name" value="vWFA_dom_sf"/>
</dbReference>
<proteinExistence type="predicted"/>
<accession>B9G8S7</accession>
<keyword evidence="1" id="KW-0732">Signal</keyword>
<dbReference type="SUPFAM" id="SSF53300">
    <property type="entry name" value="vWA-like"/>
    <property type="match status" value="1"/>
</dbReference>
<dbReference type="PANTHER" id="PTHR10579:SF57">
    <property type="entry name" value="OS11G0687100 PROTEIN"/>
    <property type="match status" value="1"/>
</dbReference>
<gene>
    <name evidence="3" type="ORF">OsJ_34771</name>
</gene>
<reference evidence="3" key="1">
    <citation type="journal article" date="2005" name="PLoS Biol.">
        <title>The genomes of Oryza sativa: a history of duplications.</title>
        <authorList>
            <person name="Yu J."/>
            <person name="Wang J."/>
            <person name="Lin W."/>
            <person name="Li S."/>
            <person name="Li H."/>
            <person name="Zhou J."/>
            <person name="Ni P."/>
            <person name="Dong W."/>
            <person name="Hu S."/>
            <person name="Zeng C."/>
            <person name="Zhang J."/>
            <person name="Zhang Y."/>
            <person name="Li R."/>
            <person name="Xu Z."/>
            <person name="Li S."/>
            <person name="Li X."/>
            <person name="Zheng H."/>
            <person name="Cong L."/>
            <person name="Lin L."/>
            <person name="Yin J."/>
            <person name="Geng J."/>
            <person name="Li G."/>
            <person name="Shi J."/>
            <person name="Liu J."/>
            <person name="Lv H."/>
            <person name="Li J."/>
            <person name="Wang J."/>
            <person name="Deng Y."/>
            <person name="Ran L."/>
            <person name="Shi X."/>
            <person name="Wang X."/>
            <person name="Wu Q."/>
            <person name="Li C."/>
            <person name="Ren X."/>
            <person name="Wang J."/>
            <person name="Wang X."/>
            <person name="Li D."/>
            <person name="Liu D."/>
            <person name="Zhang X."/>
            <person name="Ji Z."/>
            <person name="Zhao W."/>
            <person name="Sun Y."/>
            <person name="Zhang Z."/>
            <person name="Bao J."/>
            <person name="Han Y."/>
            <person name="Dong L."/>
            <person name="Ji J."/>
            <person name="Chen P."/>
            <person name="Wu S."/>
            <person name="Liu J."/>
            <person name="Xiao Y."/>
            <person name="Bu D."/>
            <person name="Tan J."/>
            <person name="Yang L."/>
            <person name="Ye C."/>
            <person name="Zhang J."/>
            <person name="Xu J."/>
            <person name="Zhou Y."/>
            <person name="Yu Y."/>
            <person name="Zhang B."/>
            <person name="Zhuang S."/>
            <person name="Wei H."/>
            <person name="Liu B."/>
            <person name="Lei M."/>
            <person name="Yu H."/>
            <person name="Li Y."/>
            <person name="Xu H."/>
            <person name="Wei S."/>
            <person name="He X."/>
            <person name="Fang L."/>
            <person name="Zhang Z."/>
            <person name="Zhang Y."/>
            <person name="Huang X."/>
            <person name="Su Z."/>
            <person name="Tong W."/>
            <person name="Li J."/>
            <person name="Tong Z."/>
            <person name="Li S."/>
            <person name="Ye J."/>
            <person name="Wang L."/>
            <person name="Fang L."/>
            <person name="Lei T."/>
            <person name="Chen C."/>
            <person name="Chen H."/>
            <person name="Xu Z."/>
            <person name="Li H."/>
            <person name="Huang H."/>
            <person name="Zhang F."/>
            <person name="Xu H."/>
            <person name="Li N."/>
            <person name="Zhao C."/>
            <person name="Li S."/>
            <person name="Dong L."/>
            <person name="Huang Y."/>
            <person name="Li L."/>
            <person name="Xi Y."/>
            <person name="Qi Q."/>
            <person name="Li W."/>
            <person name="Zhang B."/>
            <person name="Hu W."/>
            <person name="Zhang Y."/>
            <person name="Tian X."/>
            <person name="Jiao Y."/>
            <person name="Liang X."/>
            <person name="Jin J."/>
            <person name="Gao L."/>
            <person name="Zheng W."/>
            <person name="Hao B."/>
            <person name="Liu S."/>
            <person name="Wang W."/>
            <person name="Yuan L."/>
            <person name="Cao M."/>
            <person name="McDermott J."/>
            <person name="Samudrala R."/>
            <person name="Wang J."/>
            <person name="Wong G.K."/>
            <person name="Yang H."/>
        </authorList>
    </citation>
    <scope>NUCLEOTIDE SEQUENCE [LARGE SCALE GENOMIC DNA]</scope>
</reference>
<evidence type="ECO:0000313" key="3">
    <source>
        <dbReference type="EMBL" id="EEE52542.1"/>
    </source>
</evidence>
<sequence>MGQLHNLMLLLPCLIFSTLLRTEAMSVAPVKVSTTPIFPTIPRGQTNKDFQVLLRVEAPPAADLNSHVPLDVVAVLDVSGSMNDPVAAASPKSNLQGSRLDVLKASMKFVIRKLADGDRLSIVAFNDGPVKEYSSGLLDVSGDGRSIAGKKIDRLQARGGTALMPALEEAVKILDERQGSSRNRVGFILLLTDGDDTTGFRWTRDAIHGAVAKYPVHTFGLGASHDPEALLHIAQGSRGTYSFVDDDNLANIAGALAVCLGGLKTVAAVDTRVSLKAAELSGGGARIVRVDSGGYESSVACGGASGEVVVGVLYTGEVKNFVVHLHVPAASSTTLTFSSVECGGYYDAATVCDHCHHRHQQQLLAVGYSYSHAPGAASAAVSVEGHGVFVERPEVAAVFVSVDGVGVGGGRQRQIPLPSPVVMQHMVRFELLELVAGFAEAEMASKPETTKTKPRAADVLQGKWEEFRRARQFWGGVELDGVEREVDAMVASLRSGLAYVGSWVSSHQMQRATAMGSPEKVVAEFMTPAMVIMVEEARKLPPPPAAAAAEAARERPSGCDGGDDLHHVIRQQLELWSKDPEVMRRPEVRRPLAGLGDTLREAHELVMSCQGMTMHWFDTTPMILPGGSPKCMNQRRMRRNFGSLTSSGHCALLA</sequence>
<organism evidence="3">
    <name type="scientific">Oryza sativa subsp. japonica</name>
    <name type="common">Rice</name>
    <dbReference type="NCBI Taxonomy" id="39947"/>
    <lineage>
        <taxon>Eukaryota</taxon>
        <taxon>Viridiplantae</taxon>
        <taxon>Streptophyta</taxon>
        <taxon>Embryophyta</taxon>
        <taxon>Tracheophyta</taxon>
        <taxon>Spermatophyta</taxon>
        <taxon>Magnoliopsida</taxon>
        <taxon>Liliopsida</taxon>
        <taxon>Poales</taxon>
        <taxon>Poaceae</taxon>
        <taxon>BOP clade</taxon>
        <taxon>Oryzoideae</taxon>
        <taxon>Oryzeae</taxon>
        <taxon>Oryzinae</taxon>
        <taxon>Oryza</taxon>
        <taxon>Oryza sativa</taxon>
    </lineage>
</organism>
<reference evidence="3" key="2">
    <citation type="submission" date="2008-12" db="EMBL/GenBank/DDBJ databases">
        <title>Improved gene annotation of the rice (Oryza sativa) genomes.</title>
        <authorList>
            <person name="Wang J."/>
            <person name="Li R."/>
            <person name="Fan W."/>
            <person name="Huang Q."/>
            <person name="Zhang J."/>
            <person name="Zhou Y."/>
            <person name="Hu Y."/>
            <person name="Zi S."/>
            <person name="Li J."/>
            <person name="Ni P."/>
            <person name="Zheng H."/>
            <person name="Zhang Y."/>
            <person name="Zhao M."/>
            <person name="Hao Q."/>
            <person name="McDermott J."/>
            <person name="Samudrala R."/>
            <person name="Kristiansen K."/>
            <person name="Wong G.K.-S."/>
        </authorList>
    </citation>
    <scope>NUCLEOTIDE SEQUENCE</scope>
</reference>
<dbReference type="Gene3D" id="3.40.50.410">
    <property type="entry name" value="von Willebrand factor, type A domain"/>
    <property type="match status" value="1"/>
</dbReference>
<protein>
    <recommendedName>
        <fullName evidence="2">VWFA domain-containing protein</fullName>
    </recommendedName>
</protein>
<evidence type="ECO:0000256" key="1">
    <source>
        <dbReference type="SAM" id="SignalP"/>
    </source>
</evidence>
<dbReference type="EMBL" id="CM000148">
    <property type="protein sequence ID" value="EEE52542.1"/>
    <property type="molecule type" value="Genomic_DNA"/>
</dbReference>